<reference evidence="3" key="1">
    <citation type="submission" date="2023-06" db="EMBL/GenBank/DDBJ databases">
        <title>Genome-scale phylogeny and comparative genomics of the fungal order Sordariales.</title>
        <authorList>
            <consortium name="Lawrence Berkeley National Laboratory"/>
            <person name="Hensen N."/>
            <person name="Bonometti L."/>
            <person name="Westerberg I."/>
            <person name="Brannstrom I.O."/>
            <person name="Guillou S."/>
            <person name="Cros-Aarteil S."/>
            <person name="Calhoun S."/>
            <person name="Haridas S."/>
            <person name="Kuo A."/>
            <person name="Mondo S."/>
            <person name="Pangilinan J."/>
            <person name="Riley R."/>
            <person name="LaButti K."/>
            <person name="Andreopoulos B."/>
            <person name="Lipzen A."/>
            <person name="Chen C."/>
            <person name="Yanf M."/>
            <person name="Daum C."/>
            <person name="Ng V."/>
            <person name="Clum A."/>
            <person name="Steindorff A."/>
            <person name="Ohm R."/>
            <person name="Martin F."/>
            <person name="Silar P."/>
            <person name="Natvig D."/>
            <person name="Lalanne C."/>
            <person name="Gautier V."/>
            <person name="Ament-velasquez S.L."/>
            <person name="Kruys A."/>
            <person name="Hutchinson M.I."/>
            <person name="Powell A.J."/>
            <person name="Barry K."/>
            <person name="Miller A.N."/>
            <person name="Grigoriev I.V."/>
            <person name="Debuchy R."/>
            <person name="Gladieux P."/>
            <person name="Thoren M.H."/>
            <person name="Johannesson H."/>
        </authorList>
    </citation>
    <scope>NUCLEOTIDE SEQUENCE</scope>
    <source>
        <strain evidence="3">SMH3391-2</strain>
    </source>
</reference>
<keyword evidence="2" id="KW-0812">Transmembrane</keyword>
<protein>
    <submittedName>
        <fullName evidence="3">Uncharacterized protein</fullName>
    </submittedName>
</protein>
<dbReference type="AlphaFoldDB" id="A0AA39X9C5"/>
<name>A0AA39X9C5_9PEZI</name>
<organism evidence="3 4">
    <name type="scientific">Bombardia bombarda</name>
    <dbReference type="NCBI Taxonomy" id="252184"/>
    <lineage>
        <taxon>Eukaryota</taxon>
        <taxon>Fungi</taxon>
        <taxon>Dikarya</taxon>
        <taxon>Ascomycota</taxon>
        <taxon>Pezizomycotina</taxon>
        <taxon>Sordariomycetes</taxon>
        <taxon>Sordariomycetidae</taxon>
        <taxon>Sordariales</taxon>
        <taxon>Lasiosphaeriaceae</taxon>
        <taxon>Bombardia</taxon>
    </lineage>
</organism>
<comment type="caution">
    <text evidence="3">The sequence shown here is derived from an EMBL/GenBank/DDBJ whole genome shotgun (WGS) entry which is preliminary data.</text>
</comment>
<feature type="transmembrane region" description="Helical" evidence="2">
    <location>
        <begin position="21"/>
        <end position="44"/>
    </location>
</feature>
<dbReference type="Proteomes" id="UP001174934">
    <property type="component" value="Unassembled WGS sequence"/>
</dbReference>
<keyword evidence="4" id="KW-1185">Reference proteome</keyword>
<proteinExistence type="predicted"/>
<evidence type="ECO:0000313" key="4">
    <source>
        <dbReference type="Proteomes" id="UP001174934"/>
    </source>
</evidence>
<evidence type="ECO:0000256" key="1">
    <source>
        <dbReference type="SAM" id="MobiDB-lite"/>
    </source>
</evidence>
<dbReference type="EMBL" id="JAULSR010000002">
    <property type="protein sequence ID" value="KAK0629717.1"/>
    <property type="molecule type" value="Genomic_DNA"/>
</dbReference>
<evidence type="ECO:0000313" key="3">
    <source>
        <dbReference type="EMBL" id="KAK0629717.1"/>
    </source>
</evidence>
<sequence length="246" mass="26961">MHNMLAGSSGQMGKHSRATSYILCVLVIFPSTGVWHSFGAVWFWSWSSLTRLTSTRYAAAITDPDAAASQVQCNAAIRWDMLITESAWEVGASPLPTQLRVVFGGLAGKTDSAKSANQSHAMLPPSTLHPSSPRTGNFRICQNQIPEAVVKRQRRHVVQSGAAVLSLYHGRGSNMNFLGIDSKPGIFASIFLRPQSENTNWPARYTTPTTTSRYVYTTTPSTTINSTALTTTLCYDMLSRLKSWVQ</sequence>
<gene>
    <name evidence="3" type="ORF">B0T17DRAFT_506243</name>
</gene>
<keyword evidence="2" id="KW-1133">Transmembrane helix</keyword>
<feature type="region of interest" description="Disordered" evidence="1">
    <location>
        <begin position="114"/>
        <end position="133"/>
    </location>
</feature>
<keyword evidence="2" id="KW-0472">Membrane</keyword>
<evidence type="ECO:0000256" key="2">
    <source>
        <dbReference type="SAM" id="Phobius"/>
    </source>
</evidence>
<accession>A0AA39X9C5</accession>